<evidence type="ECO:0000313" key="6">
    <source>
        <dbReference type="Proteomes" id="UP001260188"/>
    </source>
</evidence>
<dbReference type="PROSITE" id="PS00356">
    <property type="entry name" value="HTH_LACI_1"/>
    <property type="match status" value="1"/>
</dbReference>
<dbReference type="InterPro" id="IPR046335">
    <property type="entry name" value="LacI/GalR-like_sensor"/>
</dbReference>
<feature type="domain" description="HTH lacI-type" evidence="4">
    <location>
        <begin position="9"/>
        <end position="63"/>
    </location>
</feature>
<comment type="caution">
    <text evidence="5">The sequence shown here is derived from an EMBL/GenBank/DDBJ whole genome shotgun (WGS) entry which is preliminary data.</text>
</comment>
<dbReference type="CDD" id="cd01392">
    <property type="entry name" value="HTH_LacI"/>
    <property type="match status" value="1"/>
</dbReference>
<dbReference type="Gene3D" id="3.40.50.2300">
    <property type="match status" value="2"/>
</dbReference>
<dbReference type="SMART" id="SM00354">
    <property type="entry name" value="HTH_LACI"/>
    <property type="match status" value="1"/>
</dbReference>
<dbReference type="InterPro" id="IPR028082">
    <property type="entry name" value="Peripla_BP_I"/>
</dbReference>
<evidence type="ECO:0000259" key="4">
    <source>
        <dbReference type="PROSITE" id="PS50932"/>
    </source>
</evidence>
<sequence length="350" mass="37724">MPKGRAGRATMKDVAALAGVSAKTVSNVLTGTAVVRPETQQRVESAMRELDFVPNLSARGLRNGRSGVIAIALPDLATAYSAEMLHHLVDAAHQRGYAVQVEETALEPERERDLVSRARQHLVDGVVLNPIRIEDSVVDRDERLPPVVLIGEVEQHVTDRVLVDSRAGARDAVAHLVSRGARRIAAIGGDEQAGLATATSRLRLAGVRDALDEAGLAHDRRREINALPWNMEAGAIGVRTLLERGVDVDAVLCFTDSIAVGALHELARAGIRVPDDVLVCGFDDIEQSRYTTPELTTVSFDRVEFARATMALLEERIAARDIPVRAVAIAHRVVARASTDGAPRGISARR</sequence>
<gene>
    <name evidence="5" type="ORF">QE367_002652</name>
</gene>
<reference evidence="5 6" key="1">
    <citation type="submission" date="2023-08" db="EMBL/GenBank/DDBJ databases">
        <title>Functional and genomic diversity of the sorghum phyllosphere microbiome.</title>
        <authorList>
            <person name="Shade A."/>
        </authorList>
    </citation>
    <scope>NUCLEOTIDE SEQUENCE [LARGE SCALE GENOMIC DNA]</scope>
    <source>
        <strain evidence="5 6">SORGH_AS_0919</strain>
    </source>
</reference>
<dbReference type="SUPFAM" id="SSF47413">
    <property type="entry name" value="lambda repressor-like DNA-binding domains"/>
    <property type="match status" value="1"/>
</dbReference>
<proteinExistence type="predicted"/>
<keyword evidence="2 5" id="KW-0238">DNA-binding</keyword>
<dbReference type="EMBL" id="JAVIZA010000001">
    <property type="protein sequence ID" value="MDR6168448.1"/>
    <property type="molecule type" value="Genomic_DNA"/>
</dbReference>
<evidence type="ECO:0000256" key="1">
    <source>
        <dbReference type="ARBA" id="ARBA00023015"/>
    </source>
</evidence>
<keyword evidence="6" id="KW-1185">Reference proteome</keyword>
<dbReference type="PANTHER" id="PTHR30146:SF109">
    <property type="entry name" value="HTH-TYPE TRANSCRIPTIONAL REGULATOR GALS"/>
    <property type="match status" value="1"/>
</dbReference>
<accession>A0ABU1I3I5</accession>
<evidence type="ECO:0000256" key="2">
    <source>
        <dbReference type="ARBA" id="ARBA00023125"/>
    </source>
</evidence>
<evidence type="ECO:0000256" key="3">
    <source>
        <dbReference type="ARBA" id="ARBA00023163"/>
    </source>
</evidence>
<dbReference type="InterPro" id="IPR010982">
    <property type="entry name" value="Lambda_DNA-bd_dom_sf"/>
</dbReference>
<keyword evidence="1" id="KW-0805">Transcription regulation</keyword>
<organism evidence="5 6">
    <name type="scientific">Microbacterium paludicola</name>
    <dbReference type="NCBI Taxonomy" id="300019"/>
    <lineage>
        <taxon>Bacteria</taxon>
        <taxon>Bacillati</taxon>
        <taxon>Actinomycetota</taxon>
        <taxon>Actinomycetes</taxon>
        <taxon>Micrococcales</taxon>
        <taxon>Microbacteriaceae</taxon>
        <taxon>Microbacterium</taxon>
    </lineage>
</organism>
<dbReference type="Proteomes" id="UP001260188">
    <property type="component" value="Unassembled WGS sequence"/>
</dbReference>
<evidence type="ECO:0000313" key="5">
    <source>
        <dbReference type="EMBL" id="MDR6168448.1"/>
    </source>
</evidence>
<dbReference type="CDD" id="cd06267">
    <property type="entry name" value="PBP1_LacI_sugar_binding-like"/>
    <property type="match status" value="1"/>
</dbReference>
<keyword evidence="3" id="KW-0804">Transcription</keyword>
<dbReference type="PROSITE" id="PS50932">
    <property type="entry name" value="HTH_LACI_2"/>
    <property type="match status" value="1"/>
</dbReference>
<dbReference type="Pfam" id="PF13377">
    <property type="entry name" value="Peripla_BP_3"/>
    <property type="match status" value="1"/>
</dbReference>
<protein>
    <submittedName>
        <fullName evidence="5">DNA-binding LacI/PurR family transcriptional regulator</fullName>
    </submittedName>
</protein>
<dbReference type="GO" id="GO:0003677">
    <property type="term" value="F:DNA binding"/>
    <property type="evidence" value="ECO:0007669"/>
    <property type="project" value="UniProtKB-KW"/>
</dbReference>
<dbReference type="Gene3D" id="1.10.260.40">
    <property type="entry name" value="lambda repressor-like DNA-binding domains"/>
    <property type="match status" value="1"/>
</dbReference>
<dbReference type="PANTHER" id="PTHR30146">
    <property type="entry name" value="LACI-RELATED TRANSCRIPTIONAL REPRESSOR"/>
    <property type="match status" value="1"/>
</dbReference>
<dbReference type="InterPro" id="IPR000843">
    <property type="entry name" value="HTH_LacI"/>
</dbReference>
<dbReference type="SUPFAM" id="SSF53822">
    <property type="entry name" value="Periplasmic binding protein-like I"/>
    <property type="match status" value="1"/>
</dbReference>
<dbReference type="RefSeq" id="WP_083990641.1">
    <property type="nucleotide sequence ID" value="NZ_JAVIZA010000001.1"/>
</dbReference>
<dbReference type="Pfam" id="PF00356">
    <property type="entry name" value="LacI"/>
    <property type="match status" value="1"/>
</dbReference>
<name>A0ABU1I3I5_9MICO</name>